<dbReference type="RefSeq" id="WP_285662116.1">
    <property type="nucleotide sequence ID" value="NZ_BSTX01000001.1"/>
</dbReference>
<evidence type="ECO:0000259" key="6">
    <source>
        <dbReference type="PROSITE" id="PS51819"/>
    </source>
</evidence>
<keyword evidence="3" id="KW-0677">Repeat</keyword>
<dbReference type="EMBL" id="BSTX01000001">
    <property type="protein sequence ID" value="GLZ76974.1"/>
    <property type="molecule type" value="Genomic_DNA"/>
</dbReference>
<evidence type="ECO:0000256" key="1">
    <source>
        <dbReference type="ARBA" id="ARBA00005877"/>
    </source>
</evidence>
<dbReference type="InterPro" id="IPR041735">
    <property type="entry name" value="4OHPhenylPyrv_dOase_C"/>
</dbReference>
<evidence type="ECO:0000256" key="4">
    <source>
        <dbReference type="ARBA" id="ARBA00023004"/>
    </source>
</evidence>
<keyword evidence="8" id="KW-1185">Reference proteome</keyword>
<sequence length="389" mass="43469">MTAVEPEISEAVLVGAIEHDISQDPFPIKGWDHVTFHVGNAKQAAHYYSTAFGMKLVAYRGPEQGYRDYAEYVMVSGGARFVLKGAVHRNAPGAEHHTIHGDGVTDVALEIPDVDAAYAYAIKQGARSHTEPTTLKDEHGEIRYAAIHTYGDTIHSLIDRSAYSGPFLPGFVARQPMVERTTGPKRYFQAIDHVVGNVELGKMDEWVEFYKRVMGFTNMAEFVGDDIATEYSALMSKVVASGTRKVKFPLNEPAISKKKSQIDEYLEFYEGPGPQHIALATNDILASVDAMRAAGVEFLDTPDSYYDDPELRARIGEVRAPIEELKKRKILVDRDEDGYLLQIFTKPQQDRPTFFYELIERHGSLGFGKGNFKALFEAIEREQDARGNL</sequence>
<feature type="domain" description="VOC" evidence="6">
    <location>
        <begin position="190"/>
        <end position="346"/>
    </location>
</feature>
<dbReference type="Pfam" id="PF00903">
    <property type="entry name" value="Glyoxalase"/>
    <property type="match status" value="2"/>
</dbReference>
<dbReference type="CDD" id="cd07250">
    <property type="entry name" value="HPPD_C_like"/>
    <property type="match status" value="1"/>
</dbReference>
<dbReference type="InterPro" id="IPR004360">
    <property type="entry name" value="Glyas_Fos-R_dOase_dom"/>
</dbReference>
<dbReference type="InterPro" id="IPR005956">
    <property type="entry name" value="4OHPhenylPyrv_dOase"/>
</dbReference>
<dbReference type="PROSITE" id="PS51819">
    <property type="entry name" value="VOC"/>
    <property type="match status" value="2"/>
</dbReference>
<dbReference type="GO" id="GO:0003868">
    <property type="term" value="F:4-hydroxyphenylpyruvate dioxygenase activity"/>
    <property type="evidence" value="ECO:0007669"/>
    <property type="project" value="InterPro"/>
</dbReference>
<evidence type="ECO:0000313" key="8">
    <source>
        <dbReference type="Proteomes" id="UP001165079"/>
    </source>
</evidence>
<feature type="domain" description="VOC" evidence="6">
    <location>
        <begin position="30"/>
        <end position="160"/>
    </location>
</feature>
<feature type="binding site" evidence="5">
    <location>
        <position position="276"/>
    </location>
    <ligand>
        <name>Fe cation</name>
        <dbReference type="ChEBI" id="CHEBI:24875"/>
    </ligand>
</feature>
<dbReference type="SUPFAM" id="SSF54593">
    <property type="entry name" value="Glyoxalase/Bleomycin resistance protein/Dihydroxybiphenyl dioxygenase"/>
    <property type="match status" value="1"/>
</dbReference>
<dbReference type="PANTHER" id="PTHR11959:SF1">
    <property type="entry name" value="4-HYDROXYPHENYLPYRUVATE DIOXYGENASE"/>
    <property type="match status" value="1"/>
</dbReference>
<comment type="caution">
    <text evidence="7">The sequence shown here is derived from an EMBL/GenBank/DDBJ whole genome shotgun (WGS) entry which is preliminary data.</text>
</comment>
<organism evidence="7 8">
    <name type="scientific">Actinorhabdospora filicis</name>
    <dbReference type="NCBI Taxonomy" id="1785913"/>
    <lineage>
        <taxon>Bacteria</taxon>
        <taxon>Bacillati</taxon>
        <taxon>Actinomycetota</taxon>
        <taxon>Actinomycetes</taxon>
        <taxon>Micromonosporales</taxon>
        <taxon>Micromonosporaceae</taxon>
        <taxon>Actinorhabdospora</taxon>
    </lineage>
</organism>
<keyword evidence="4 5" id="KW-0408">Iron</keyword>
<dbReference type="NCBIfam" id="TIGR01263">
    <property type="entry name" value="4HPPD"/>
    <property type="match status" value="1"/>
</dbReference>
<keyword evidence="2 5" id="KW-0479">Metal-binding</keyword>
<accession>A0A9W6SJW9</accession>
<protein>
    <submittedName>
        <fullName evidence="7">4-hydroxyphenylpyruvate dioxygenase</fullName>
    </submittedName>
</protein>
<proteinExistence type="inferred from homology"/>
<evidence type="ECO:0000256" key="5">
    <source>
        <dbReference type="PIRSR" id="PIRSR009283-1"/>
    </source>
</evidence>
<dbReference type="GO" id="GO:0046872">
    <property type="term" value="F:metal ion binding"/>
    <property type="evidence" value="ECO:0007669"/>
    <property type="project" value="UniProtKB-KW"/>
</dbReference>
<dbReference type="InterPro" id="IPR029068">
    <property type="entry name" value="Glyas_Bleomycin-R_OHBP_Dase"/>
</dbReference>
<dbReference type="FunFam" id="3.10.180.10:FF:000001">
    <property type="entry name" value="4-hydroxyphenylpyruvate dioxygenase"/>
    <property type="match status" value="1"/>
</dbReference>
<keyword evidence="7" id="KW-0560">Oxidoreductase</keyword>
<keyword evidence="7" id="KW-0223">Dioxygenase</keyword>
<feature type="binding site" evidence="5">
    <location>
        <position position="357"/>
    </location>
    <ligand>
        <name>Fe cation</name>
        <dbReference type="ChEBI" id="CHEBI:24875"/>
    </ligand>
</feature>
<feature type="binding site" evidence="5">
    <location>
        <position position="193"/>
    </location>
    <ligand>
        <name>Fe cation</name>
        <dbReference type="ChEBI" id="CHEBI:24875"/>
    </ligand>
</feature>
<comment type="cofactor">
    <cofactor evidence="5">
        <name>Fe cation</name>
        <dbReference type="ChEBI" id="CHEBI:24875"/>
    </cofactor>
    <text evidence="5">Binds 1 Fe cation per subunit.</text>
</comment>
<dbReference type="Gene3D" id="3.10.180.10">
    <property type="entry name" value="2,3-Dihydroxybiphenyl 1,2-Dioxygenase, domain 1"/>
    <property type="match status" value="2"/>
</dbReference>
<evidence type="ECO:0000313" key="7">
    <source>
        <dbReference type="EMBL" id="GLZ76974.1"/>
    </source>
</evidence>
<dbReference type="Proteomes" id="UP001165079">
    <property type="component" value="Unassembled WGS sequence"/>
</dbReference>
<evidence type="ECO:0000256" key="3">
    <source>
        <dbReference type="ARBA" id="ARBA00022737"/>
    </source>
</evidence>
<dbReference type="AlphaFoldDB" id="A0A9W6SJW9"/>
<dbReference type="InterPro" id="IPR037523">
    <property type="entry name" value="VOC_core"/>
</dbReference>
<dbReference type="CDD" id="cd08342">
    <property type="entry name" value="HPPD_N_like"/>
    <property type="match status" value="1"/>
</dbReference>
<gene>
    <name evidence="7" type="ORF">Afil01_17810</name>
</gene>
<dbReference type="PIRSF" id="PIRSF009283">
    <property type="entry name" value="HPP_dOase"/>
    <property type="match status" value="1"/>
</dbReference>
<dbReference type="PANTHER" id="PTHR11959">
    <property type="entry name" value="4-HYDROXYPHENYLPYRUVATE DIOXYGENASE"/>
    <property type="match status" value="1"/>
</dbReference>
<dbReference type="InterPro" id="IPR041736">
    <property type="entry name" value="4OHPhenylPyrv_dOase_N"/>
</dbReference>
<name>A0A9W6SJW9_9ACTN</name>
<reference evidence="7" key="1">
    <citation type="submission" date="2023-03" db="EMBL/GenBank/DDBJ databases">
        <title>Actinorhabdospora filicis NBRC 111898.</title>
        <authorList>
            <person name="Ichikawa N."/>
            <person name="Sato H."/>
            <person name="Tonouchi N."/>
        </authorList>
    </citation>
    <scope>NUCLEOTIDE SEQUENCE</scope>
    <source>
        <strain evidence="7">NBRC 111898</strain>
    </source>
</reference>
<comment type="similarity">
    <text evidence="1">Belongs to the 4HPPD family.</text>
</comment>
<evidence type="ECO:0000256" key="2">
    <source>
        <dbReference type="ARBA" id="ARBA00022723"/>
    </source>
</evidence>
<dbReference type="GO" id="GO:0006572">
    <property type="term" value="P:L-tyrosine catabolic process"/>
    <property type="evidence" value="ECO:0007669"/>
    <property type="project" value="TreeGrafter"/>
</dbReference>